<feature type="domain" description="Cation efflux protein transmembrane" evidence="9">
    <location>
        <begin position="29"/>
        <end position="219"/>
    </location>
</feature>
<proteinExistence type="inferred from homology"/>
<name>A0A3S0C068_9CORY</name>
<feature type="transmembrane region" description="Helical" evidence="8">
    <location>
        <begin position="195"/>
        <end position="219"/>
    </location>
</feature>
<feature type="transmembrane region" description="Helical" evidence="8">
    <location>
        <begin position="58"/>
        <end position="77"/>
    </location>
</feature>
<keyword evidence="12" id="KW-1185">Reference proteome</keyword>
<evidence type="ECO:0000259" key="9">
    <source>
        <dbReference type="Pfam" id="PF01545"/>
    </source>
</evidence>
<dbReference type="SUPFAM" id="SSF161111">
    <property type="entry name" value="Cation efflux protein transmembrane domain-like"/>
    <property type="match status" value="1"/>
</dbReference>
<feature type="transmembrane region" description="Helical" evidence="8">
    <location>
        <begin position="130"/>
        <end position="150"/>
    </location>
</feature>
<dbReference type="RefSeq" id="WP_126121305.1">
    <property type="nucleotide sequence ID" value="NZ_RXHJ01000014.1"/>
</dbReference>
<dbReference type="InterPro" id="IPR036837">
    <property type="entry name" value="Cation_efflux_CTD_sf"/>
</dbReference>
<dbReference type="Gene3D" id="1.20.1510.10">
    <property type="entry name" value="Cation efflux protein transmembrane domain"/>
    <property type="match status" value="1"/>
</dbReference>
<dbReference type="GO" id="GO:0005385">
    <property type="term" value="F:zinc ion transmembrane transporter activity"/>
    <property type="evidence" value="ECO:0007669"/>
    <property type="project" value="TreeGrafter"/>
</dbReference>
<evidence type="ECO:0000256" key="6">
    <source>
        <dbReference type="ARBA" id="ARBA00023065"/>
    </source>
</evidence>
<evidence type="ECO:0000259" key="10">
    <source>
        <dbReference type="Pfam" id="PF16916"/>
    </source>
</evidence>
<dbReference type="SUPFAM" id="SSF160240">
    <property type="entry name" value="Cation efflux protein cytoplasmic domain-like"/>
    <property type="match status" value="1"/>
</dbReference>
<feature type="transmembrane region" description="Helical" evidence="8">
    <location>
        <begin position="162"/>
        <end position="183"/>
    </location>
</feature>
<keyword evidence="3" id="KW-0813">Transport</keyword>
<evidence type="ECO:0000256" key="4">
    <source>
        <dbReference type="ARBA" id="ARBA00022692"/>
    </source>
</evidence>
<comment type="caution">
    <text evidence="11">The sequence shown here is derived from an EMBL/GenBank/DDBJ whole genome shotgun (WGS) entry which is preliminary data.</text>
</comment>
<evidence type="ECO:0000256" key="2">
    <source>
        <dbReference type="ARBA" id="ARBA00008873"/>
    </source>
</evidence>
<dbReference type="Proteomes" id="UP000274907">
    <property type="component" value="Unassembled WGS sequence"/>
</dbReference>
<dbReference type="PANTHER" id="PTHR11562:SF17">
    <property type="entry name" value="RE54080P-RELATED"/>
    <property type="match status" value="1"/>
</dbReference>
<protein>
    <submittedName>
        <fullName evidence="11">Cation transporter</fullName>
    </submittedName>
</protein>
<dbReference type="OrthoDB" id="9809646at2"/>
<dbReference type="NCBIfam" id="TIGR01297">
    <property type="entry name" value="CDF"/>
    <property type="match status" value="1"/>
</dbReference>
<evidence type="ECO:0000256" key="5">
    <source>
        <dbReference type="ARBA" id="ARBA00022989"/>
    </source>
</evidence>
<dbReference type="Pfam" id="PF01545">
    <property type="entry name" value="Cation_efflux"/>
    <property type="match status" value="1"/>
</dbReference>
<dbReference type="Pfam" id="PF16916">
    <property type="entry name" value="ZT_dimer"/>
    <property type="match status" value="1"/>
</dbReference>
<dbReference type="PANTHER" id="PTHR11562">
    <property type="entry name" value="CATION EFFLUX PROTEIN/ ZINC TRANSPORTER"/>
    <property type="match status" value="1"/>
</dbReference>
<organism evidence="11 12">
    <name type="scientific">Corynebacterium hylobatis</name>
    <dbReference type="NCBI Taxonomy" id="1859290"/>
    <lineage>
        <taxon>Bacteria</taxon>
        <taxon>Bacillati</taxon>
        <taxon>Actinomycetota</taxon>
        <taxon>Actinomycetes</taxon>
        <taxon>Mycobacteriales</taxon>
        <taxon>Corynebacteriaceae</taxon>
        <taxon>Corynebacterium</taxon>
    </lineage>
</organism>
<dbReference type="InterPro" id="IPR058533">
    <property type="entry name" value="Cation_efflux_TM"/>
</dbReference>
<dbReference type="GO" id="GO:0005886">
    <property type="term" value="C:plasma membrane"/>
    <property type="evidence" value="ECO:0007669"/>
    <property type="project" value="TreeGrafter"/>
</dbReference>
<dbReference type="InterPro" id="IPR027469">
    <property type="entry name" value="Cation_efflux_TMD_sf"/>
</dbReference>
<evidence type="ECO:0000256" key="8">
    <source>
        <dbReference type="SAM" id="Phobius"/>
    </source>
</evidence>
<keyword evidence="5 8" id="KW-1133">Transmembrane helix</keyword>
<dbReference type="EMBL" id="RXHJ01000014">
    <property type="protein sequence ID" value="RSZ61919.1"/>
    <property type="molecule type" value="Genomic_DNA"/>
</dbReference>
<dbReference type="InterPro" id="IPR050681">
    <property type="entry name" value="CDF/SLC30A"/>
</dbReference>
<accession>A0A3S0C068</accession>
<reference evidence="11 12" key="1">
    <citation type="submission" date="2018-12" db="EMBL/GenBank/DDBJ databases">
        <title>YIM 101343 draft genome.</title>
        <authorList>
            <person name="Chen X."/>
        </authorList>
    </citation>
    <scope>NUCLEOTIDE SEQUENCE [LARGE SCALE GENOMIC DNA]</scope>
    <source>
        <strain evidence="11 12">YIM 101343</strain>
    </source>
</reference>
<dbReference type="InterPro" id="IPR027470">
    <property type="entry name" value="Cation_efflux_CTD"/>
</dbReference>
<dbReference type="InterPro" id="IPR002524">
    <property type="entry name" value="Cation_efflux"/>
</dbReference>
<evidence type="ECO:0000313" key="11">
    <source>
        <dbReference type="EMBL" id="RSZ61919.1"/>
    </source>
</evidence>
<sequence length="311" mass="32660">MSTHAHPRDAHEHGLGGTHATSAPLRALAVAFGITATVFLAELVGGLVSGSLALLSDAMHMLSDAAGLIIALLAAMVGKKATSRSATFGYRRVEVLAAMVNALAVTGVVVWILIRAVGRFGHDHEIDTTLMLGVAVIGLVANALSAWVLSRHASDNLNIRGAFLHVLADMLGSVAVIIAALVIRFTGWTMADTIASLAIVAFVLPRSLTLLWQTVEVLLERVPRGMDTREVVEALRGVRGVLAVHDMHLWSTDGVTPLATCHLVVDESCVPAAGCGVLGDAQEVLRGFGIEHSTIQLEHPGHVDSEEVCGP</sequence>
<dbReference type="AlphaFoldDB" id="A0A3S0C068"/>
<evidence type="ECO:0000256" key="7">
    <source>
        <dbReference type="ARBA" id="ARBA00023136"/>
    </source>
</evidence>
<comment type="subcellular location">
    <subcellularLocation>
        <location evidence="1">Membrane</location>
        <topology evidence="1">Multi-pass membrane protein</topology>
    </subcellularLocation>
</comment>
<keyword evidence="4 8" id="KW-0812">Transmembrane</keyword>
<feature type="transmembrane region" description="Helical" evidence="8">
    <location>
        <begin position="27"/>
        <end position="52"/>
    </location>
</feature>
<comment type="similarity">
    <text evidence="2">Belongs to the cation diffusion facilitator (CDF) transporter (TC 2.A.4) family. SLC30A subfamily.</text>
</comment>
<feature type="domain" description="Cation efflux protein cytoplasmic" evidence="10">
    <location>
        <begin position="223"/>
        <end position="299"/>
    </location>
</feature>
<evidence type="ECO:0000256" key="1">
    <source>
        <dbReference type="ARBA" id="ARBA00004141"/>
    </source>
</evidence>
<evidence type="ECO:0000256" key="3">
    <source>
        <dbReference type="ARBA" id="ARBA00022448"/>
    </source>
</evidence>
<feature type="transmembrane region" description="Helical" evidence="8">
    <location>
        <begin position="98"/>
        <end position="118"/>
    </location>
</feature>
<gene>
    <name evidence="11" type="ORF">EAH68_10560</name>
</gene>
<keyword evidence="6" id="KW-0406">Ion transport</keyword>
<keyword evidence="7 8" id="KW-0472">Membrane</keyword>
<evidence type="ECO:0000313" key="12">
    <source>
        <dbReference type="Proteomes" id="UP000274907"/>
    </source>
</evidence>